<comment type="caution">
    <text evidence="4">The sequence shown here is derived from an EMBL/GenBank/DDBJ whole genome shotgun (WGS) entry which is preliminary data.</text>
</comment>
<name>A0ABQ1QBS3_9BACI</name>
<dbReference type="EMBL" id="BMIN01000015">
    <property type="protein sequence ID" value="GGD21203.1"/>
    <property type="molecule type" value="Genomic_DNA"/>
</dbReference>
<feature type="coiled-coil region" evidence="1">
    <location>
        <begin position="95"/>
        <end position="125"/>
    </location>
</feature>
<gene>
    <name evidence="4" type="ORF">GCM10011389_31190</name>
</gene>
<dbReference type="Proteomes" id="UP000642571">
    <property type="component" value="Unassembled WGS sequence"/>
</dbReference>
<keyword evidence="3" id="KW-1133">Transmembrane helix</keyword>
<dbReference type="InterPro" id="IPR038503">
    <property type="entry name" value="SpoIIIAH_sf"/>
</dbReference>
<proteinExistence type="predicted"/>
<evidence type="ECO:0000313" key="4">
    <source>
        <dbReference type="EMBL" id="GGD21203.1"/>
    </source>
</evidence>
<keyword evidence="5" id="KW-1185">Reference proteome</keyword>
<keyword evidence="1" id="KW-0175">Coiled coil</keyword>
<dbReference type="Gene3D" id="1.10.287.4300">
    <property type="entry name" value="Stage III sporulation protein AH-like"/>
    <property type="match status" value="1"/>
</dbReference>
<keyword evidence="3" id="KW-0812">Transmembrane</keyword>
<dbReference type="RefSeq" id="WP_229721262.1">
    <property type="nucleotide sequence ID" value="NZ_BMIN01000015.1"/>
</dbReference>
<keyword evidence="3" id="KW-0472">Membrane</keyword>
<protein>
    <submittedName>
        <fullName evidence="4">Stage III sporulation protein AH</fullName>
    </submittedName>
</protein>
<sequence length="193" mass="21321">MMLKKQTVWLLTMLSLMIVLSVYYMTSPPEGELAYMGDEESADQQTAGTPTEGDATAQEGEAATEGEGTATSSLSSDQYFSSMQLDIMDSRSKKIEELENIMASSEVSAEEVNDAKNEIDKIRELSTKESVAQQSIAAKADYPDVFVRAEDEKVLVKVKADEMSKQDVSQIHQIVYDEFGPVPVVVEYIPNEK</sequence>
<evidence type="ECO:0000256" key="2">
    <source>
        <dbReference type="SAM" id="MobiDB-lite"/>
    </source>
</evidence>
<evidence type="ECO:0000256" key="3">
    <source>
        <dbReference type="SAM" id="Phobius"/>
    </source>
</evidence>
<feature type="region of interest" description="Disordered" evidence="2">
    <location>
        <begin position="37"/>
        <end position="75"/>
    </location>
</feature>
<dbReference type="InterPro" id="IPR024232">
    <property type="entry name" value="SpoIIIAH"/>
</dbReference>
<feature type="transmembrane region" description="Helical" evidence="3">
    <location>
        <begin position="7"/>
        <end position="26"/>
    </location>
</feature>
<evidence type="ECO:0000256" key="1">
    <source>
        <dbReference type="SAM" id="Coils"/>
    </source>
</evidence>
<reference evidence="5" key="1">
    <citation type="journal article" date="2019" name="Int. J. Syst. Evol. Microbiol.">
        <title>The Global Catalogue of Microorganisms (GCM) 10K type strain sequencing project: providing services to taxonomists for standard genome sequencing and annotation.</title>
        <authorList>
            <consortium name="The Broad Institute Genomics Platform"/>
            <consortium name="The Broad Institute Genome Sequencing Center for Infectious Disease"/>
            <person name="Wu L."/>
            <person name="Ma J."/>
        </authorList>
    </citation>
    <scope>NUCLEOTIDE SEQUENCE [LARGE SCALE GENOMIC DNA]</scope>
    <source>
        <strain evidence="5">CGMCC 1.15353</strain>
    </source>
</reference>
<organism evidence="4 5">
    <name type="scientific">Pontibacillus salipaludis</name>
    <dbReference type="NCBI Taxonomy" id="1697394"/>
    <lineage>
        <taxon>Bacteria</taxon>
        <taxon>Bacillati</taxon>
        <taxon>Bacillota</taxon>
        <taxon>Bacilli</taxon>
        <taxon>Bacillales</taxon>
        <taxon>Bacillaceae</taxon>
        <taxon>Pontibacillus</taxon>
    </lineage>
</organism>
<dbReference type="Pfam" id="PF12685">
    <property type="entry name" value="SpoIIIAH"/>
    <property type="match status" value="1"/>
</dbReference>
<feature type="compositionally biased region" description="Low complexity" evidence="2">
    <location>
        <begin position="51"/>
        <end position="71"/>
    </location>
</feature>
<accession>A0ABQ1QBS3</accession>
<evidence type="ECO:0000313" key="5">
    <source>
        <dbReference type="Proteomes" id="UP000642571"/>
    </source>
</evidence>